<evidence type="ECO:0000313" key="5">
    <source>
        <dbReference type="EMBL" id="PMD45629.1"/>
    </source>
</evidence>
<dbReference type="CDD" id="cd12148">
    <property type="entry name" value="fungal_TF_MHR"/>
    <property type="match status" value="1"/>
</dbReference>
<name>A0A2J6S4E1_HYAVF</name>
<gene>
    <name evidence="5" type="ORF">L207DRAFT_482070</name>
</gene>
<sequence length="679" mass="76082">MTDRVRRNGLPSSCEPCRRSKVRCDHARPHCNRCVRRKFSRNCYYQPSPMTRGANHYTEPLLTPQSIDTATMSPVCALAPLAENTPADEYDRGTGLVTMHNSLMPFADSDDKQPHRKFSYLTRSGLFIPKRVYPMTPAAIAEGVEILRSLIEFNADLPEFVRDRFEDDADELCGSPLFKAAWRATQTTLRQLGTRPPLDQLTSTALAIFEQTSCPLELPLSAENDALEFALSGDRLRWEAIGMCFIRIGLLSATLGTNGQVFHGRGQLLLDRQKTMLMAFDACMQTRAFCNQAEQTNDLTLWLLTSVYTLATWCFGDDSSRVWYLMGDLSSAIVALGFHKGFKYGESGPPYLVELRKRVIALAHERDKELATFVGRPPHLSRRYCTVDLPLDVPDSAIIGPVEHFEAARARLDENGWSGDVMVHPAARLRAILLLSIIREEVLELSLGPPIPNIAQQARQILSNLTSTWESIPHKQYEQSMGDTMLPGSIWVVLSPQLECLYSEFLLHKLLISQNEGSRDAMIRTSHEMLQLTLSLLKKTDVIATPNLEAMMAFYTMPCASVLILELFRQNRQPHQSAALNRSTLVQDISVLISCCESLAVAGQSNYQICKQAQTVFSRCLDQILNQTVFPSPGLMSTPGGLEVQEPFSLGLTDFGLTELYPQDPEWSTWLESFDLYGT</sequence>
<dbReference type="OrthoDB" id="3564565at2759"/>
<dbReference type="STRING" id="1149755.A0A2J6S4E1"/>
<dbReference type="InterPro" id="IPR050613">
    <property type="entry name" value="Sec_Metabolite_Reg"/>
</dbReference>
<evidence type="ECO:0000256" key="3">
    <source>
        <dbReference type="ARBA" id="ARBA00023242"/>
    </source>
</evidence>
<proteinExistence type="predicted"/>
<dbReference type="Proteomes" id="UP000235786">
    <property type="component" value="Unassembled WGS sequence"/>
</dbReference>
<evidence type="ECO:0000313" key="6">
    <source>
        <dbReference type="Proteomes" id="UP000235786"/>
    </source>
</evidence>
<dbReference type="GO" id="GO:0005634">
    <property type="term" value="C:nucleus"/>
    <property type="evidence" value="ECO:0007669"/>
    <property type="project" value="UniProtKB-SubCell"/>
</dbReference>
<feature type="domain" description="Zn(2)-C6 fungal-type" evidence="4">
    <location>
        <begin position="13"/>
        <end position="45"/>
    </location>
</feature>
<dbReference type="GO" id="GO:0006351">
    <property type="term" value="P:DNA-templated transcription"/>
    <property type="evidence" value="ECO:0007669"/>
    <property type="project" value="InterPro"/>
</dbReference>
<dbReference type="GO" id="GO:0000981">
    <property type="term" value="F:DNA-binding transcription factor activity, RNA polymerase II-specific"/>
    <property type="evidence" value="ECO:0007669"/>
    <property type="project" value="InterPro"/>
</dbReference>
<evidence type="ECO:0000256" key="1">
    <source>
        <dbReference type="ARBA" id="ARBA00004123"/>
    </source>
</evidence>
<dbReference type="SMART" id="SM00066">
    <property type="entry name" value="GAL4"/>
    <property type="match status" value="1"/>
</dbReference>
<dbReference type="InterPro" id="IPR001138">
    <property type="entry name" value="Zn2Cys6_DnaBD"/>
</dbReference>
<dbReference type="PROSITE" id="PS50048">
    <property type="entry name" value="ZN2_CY6_FUNGAL_2"/>
    <property type="match status" value="1"/>
</dbReference>
<dbReference type="Gene3D" id="4.10.240.10">
    <property type="entry name" value="Zn(2)-C6 fungal-type DNA-binding domain"/>
    <property type="match status" value="1"/>
</dbReference>
<keyword evidence="2" id="KW-0479">Metal-binding</keyword>
<keyword evidence="3" id="KW-0539">Nucleus</keyword>
<dbReference type="PROSITE" id="PS00463">
    <property type="entry name" value="ZN2_CY6_FUNGAL_1"/>
    <property type="match status" value="1"/>
</dbReference>
<dbReference type="Pfam" id="PF00172">
    <property type="entry name" value="Zn_clus"/>
    <property type="match status" value="1"/>
</dbReference>
<dbReference type="PANTHER" id="PTHR31001">
    <property type="entry name" value="UNCHARACTERIZED TRANSCRIPTIONAL REGULATORY PROTEIN"/>
    <property type="match status" value="1"/>
</dbReference>
<dbReference type="SUPFAM" id="SSF57701">
    <property type="entry name" value="Zn2/Cys6 DNA-binding domain"/>
    <property type="match status" value="1"/>
</dbReference>
<dbReference type="InterPro" id="IPR007219">
    <property type="entry name" value="XnlR_reg_dom"/>
</dbReference>
<evidence type="ECO:0000256" key="2">
    <source>
        <dbReference type="ARBA" id="ARBA00022723"/>
    </source>
</evidence>
<evidence type="ECO:0000259" key="4">
    <source>
        <dbReference type="PROSITE" id="PS50048"/>
    </source>
</evidence>
<comment type="subcellular location">
    <subcellularLocation>
        <location evidence="1">Nucleus</location>
    </subcellularLocation>
</comment>
<reference evidence="5 6" key="1">
    <citation type="submission" date="2016-04" db="EMBL/GenBank/DDBJ databases">
        <title>A degradative enzymes factory behind the ericoid mycorrhizal symbiosis.</title>
        <authorList>
            <consortium name="DOE Joint Genome Institute"/>
            <person name="Martino E."/>
            <person name="Morin E."/>
            <person name="Grelet G."/>
            <person name="Kuo A."/>
            <person name="Kohler A."/>
            <person name="Daghino S."/>
            <person name="Barry K."/>
            <person name="Choi C."/>
            <person name="Cichocki N."/>
            <person name="Clum A."/>
            <person name="Copeland A."/>
            <person name="Hainaut M."/>
            <person name="Haridas S."/>
            <person name="Labutti K."/>
            <person name="Lindquist E."/>
            <person name="Lipzen A."/>
            <person name="Khouja H.-R."/>
            <person name="Murat C."/>
            <person name="Ohm R."/>
            <person name="Olson A."/>
            <person name="Spatafora J."/>
            <person name="Veneault-Fourrey C."/>
            <person name="Henrissat B."/>
            <person name="Grigoriev I."/>
            <person name="Martin F."/>
            <person name="Perotto S."/>
        </authorList>
    </citation>
    <scope>NUCLEOTIDE SEQUENCE [LARGE SCALE GENOMIC DNA]</scope>
    <source>
        <strain evidence="5 6">F</strain>
    </source>
</reference>
<organism evidence="5 6">
    <name type="scientific">Hyaloscypha variabilis (strain UAMH 11265 / GT02V1 / F)</name>
    <name type="common">Meliniomyces variabilis</name>
    <dbReference type="NCBI Taxonomy" id="1149755"/>
    <lineage>
        <taxon>Eukaryota</taxon>
        <taxon>Fungi</taxon>
        <taxon>Dikarya</taxon>
        <taxon>Ascomycota</taxon>
        <taxon>Pezizomycotina</taxon>
        <taxon>Leotiomycetes</taxon>
        <taxon>Helotiales</taxon>
        <taxon>Hyaloscyphaceae</taxon>
        <taxon>Hyaloscypha</taxon>
        <taxon>Hyaloscypha variabilis</taxon>
    </lineage>
</organism>
<dbReference type="EMBL" id="KZ613940">
    <property type="protein sequence ID" value="PMD45629.1"/>
    <property type="molecule type" value="Genomic_DNA"/>
</dbReference>
<dbReference type="PANTHER" id="PTHR31001:SF40">
    <property type="entry name" value="ZN(II)2CYS6 TRANSCRIPTION FACTOR (EUROFUNG)"/>
    <property type="match status" value="1"/>
</dbReference>
<dbReference type="CDD" id="cd00067">
    <property type="entry name" value="GAL4"/>
    <property type="match status" value="1"/>
</dbReference>
<dbReference type="GO" id="GO:0003677">
    <property type="term" value="F:DNA binding"/>
    <property type="evidence" value="ECO:0007669"/>
    <property type="project" value="InterPro"/>
</dbReference>
<dbReference type="SMART" id="SM00906">
    <property type="entry name" value="Fungal_trans"/>
    <property type="match status" value="1"/>
</dbReference>
<dbReference type="InterPro" id="IPR036864">
    <property type="entry name" value="Zn2-C6_fun-type_DNA-bd_sf"/>
</dbReference>
<accession>A0A2J6S4E1</accession>
<dbReference type="AlphaFoldDB" id="A0A2J6S4E1"/>
<protein>
    <recommendedName>
        <fullName evidence="4">Zn(2)-C6 fungal-type domain-containing protein</fullName>
    </recommendedName>
</protein>
<keyword evidence="6" id="KW-1185">Reference proteome</keyword>
<dbReference type="GO" id="GO:0008270">
    <property type="term" value="F:zinc ion binding"/>
    <property type="evidence" value="ECO:0007669"/>
    <property type="project" value="InterPro"/>
</dbReference>